<evidence type="ECO:0000313" key="2">
    <source>
        <dbReference type="EMBL" id="SBW04512.1"/>
    </source>
</evidence>
<protein>
    <submittedName>
        <fullName evidence="2">Putative KWG Leptospira family protein</fullName>
    </submittedName>
</protein>
<dbReference type="AlphaFoldDB" id="A0A212JYS7"/>
<dbReference type="RefSeq" id="WP_296942984.1">
    <property type="nucleotide sequence ID" value="NZ_LT599032.1"/>
</dbReference>
<feature type="signal peptide" evidence="1">
    <location>
        <begin position="1"/>
        <end position="19"/>
    </location>
</feature>
<evidence type="ECO:0000256" key="1">
    <source>
        <dbReference type="SAM" id="SignalP"/>
    </source>
</evidence>
<accession>A0A212JYS7</accession>
<dbReference type="InterPro" id="IPR032774">
    <property type="entry name" value="WG_beta_rep"/>
</dbReference>
<dbReference type="EMBL" id="FLUM01000003">
    <property type="protein sequence ID" value="SBW04512.1"/>
    <property type="molecule type" value="Genomic_DNA"/>
</dbReference>
<organism evidence="2">
    <name type="scientific">uncultured Dysgonomonas sp</name>
    <dbReference type="NCBI Taxonomy" id="206096"/>
    <lineage>
        <taxon>Bacteria</taxon>
        <taxon>Pseudomonadati</taxon>
        <taxon>Bacteroidota</taxon>
        <taxon>Bacteroidia</taxon>
        <taxon>Bacteroidales</taxon>
        <taxon>Dysgonomonadaceae</taxon>
        <taxon>Dysgonomonas</taxon>
        <taxon>environmental samples</taxon>
    </lineage>
</organism>
<proteinExistence type="predicted"/>
<dbReference type="PANTHER" id="PTHR37841">
    <property type="entry name" value="GLR2918 PROTEIN"/>
    <property type="match status" value="1"/>
</dbReference>
<keyword evidence="1" id="KW-0732">Signal</keyword>
<dbReference type="Pfam" id="PF14903">
    <property type="entry name" value="WG_beta_rep"/>
    <property type="match status" value="2"/>
</dbReference>
<feature type="chain" id="PRO_5012013146" evidence="1">
    <location>
        <begin position="20"/>
        <end position="245"/>
    </location>
</feature>
<gene>
    <name evidence="2" type="ORF">KL86DYS1_30861</name>
</gene>
<dbReference type="PANTHER" id="PTHR37841:SF1">
    <property type="entry name" value="DUF3298 DOMAIN-CONTAINING PROTEIN"/>
    <property type="match status" value="1"/>
</dbReference>
<name>A0A212JYS7_9BACT</name>
<reference evidence="2" key="1">
    <citation type="submission" date="2016-04" db="EMBL/GenBank/DDBJ databases">
        <authorList>
            <person name="Evans L.H."/>
            <person name="Alamgir A."/>
            <person name="Owens N."/>
            <person name="Weber N.D."/>
            <person name="Virtaneva K."/>
            <person name="Barbian K."/>
            <person name="Babar A."/>
            <person name="Rosenke K."/>
        </authorList>
    </citation>
    <scope>NUCLEOTIDE SEQUENCE</scope>
    <source>
        <strain evidence="2">86-1</strain>
    </source>
</reference>
<sequence length="245" mass="27471">MIKRLIISLLIFIPLVSFSQNVNNSDKLIPFPDSRTGKVGYGNAKLGVVVKPQFTSGGYDINGYYVVSKGKALEPDEKFAVIDRAGNYYINFKEGYEFIALGNEENKDLIMVKKKGKYGYIDYNKVVVIPLIYDNLGDFHAGLAYAEQGGKYGFINKKGEAAIDFAYEGAGDFRTLKSGEYYARVETNDKYGCINLKGEFIIPCEYDFIETSQVNTIAATKGDEIYHFDINGKLEKKEKAQNNIK</sequence>